<dbReference type="InterPro" id="IPR036259">
    <property type="entry name" value="MFS_trans_sf"/>
</dbReference>
<dbReference type="EMBL" id="JAACJL010000044">
    <property type="protein sequence ID" value="KAF4615397.1"/>
    <property type="molecule type" value="Genomic_DNA"/>
</dbReference>
<evidence type="ECO:0000313" key="6">
    <source>
        <dbReference type="EMBL" id="KAF4615397.1"/>
    </source>
</evidence>
<feature type="transmembrane region" description="Helical" evidence="5">
    <location>
        <begin position="377"/>
        <end position="399"/>
    </location>
</feature>
<dbReference type="PANTHER" id="PTHR21576">
    <property type="entry name" value="UNCHARACTERIZED NODULIN-LIKE PROTEIN"/>
    <property type="match status" value="1"/>
</dbReference>
<feature type="transmembrane region" description="Helical" evidence="5">
    <location>
        <begin position="253"/>
        <end position="282"/>
    </location>
</feature>
<dbReference type="Pfam" id="PF07690">
    <property type="entry name" value="MFS_1"/>
    <property type="match status" value="1"/>
</dbReference>
<dbReference type="Proteomes" id="UP000521872">
    <property type="component" value="Unassembled WGS sequence"/>
</dbReference>
<protein>
    <recommendedName>
        <fullName evidence="8">MFS general substrate transporter</fullName>
    </recommendedName>
</protein>
<sequence>MSKLLLCSAIALNAFCAGGIFTFPLMSPVLASRMLLSQPQLTTIILGAMMSQYPFAIFIGSLIDRHGPAPSSLIAALLFAVGFGGFAFEITSTPEDIAHASRGSFYRLALYFLLAGLGTVFAYCSCVLSSSVFFPNHIGFASGSTMALFGLSPFICSVVATRFFMDSSNGTLKIVSFTTFLAVVTLLVYTYGFLVLRRYTWPIREIEEQDSPSTNCHDQVQETTPLLPSERTESQAAQSSEPSAFQLLRKLDFWLLFVFCFLILGACEMVISNIGSIVLSLPPISVIRPIPNNLLTVASSNTAFQVQLISIVNTFTRFFVGPLADFISPVSIRDLTGVVSFPRKHFISRFAFLSSAALILALTFLWASFLVQDQSQVWLLSLGTGLSYSTVFTVLPSLISSLWGIRHLGRNFGILMYAPFSGTPLFSYIYALVSVANTVNGEGSCQGRKCWSTTFAIGIATSSIALVFSFVLWKRWYSRI</sequence>
<feature type="transmembrane region" description="Helical" evidence="5">
    <location>
        <begin position="40"/>
        <end position="63"/>
    </location>
</feature>
<dbReference type="SUPFAM" id="SSF103473">
    <property type="entry name" value="MFS general substrate transporter"/>
    <property type="match status" value="1"/>
</dbReference>
<reference evidence="6 7" key="1">
    <citation type="submission" date="2019-12" db="EMBL/GenBank/DDBJ databases">
        <authorList>
            <person name="Floudas D."/>
            <person name="Bentzer J."/>
            <person name="Ahren D."/>
            <person name="Johansson T."/>
            <person name="Persson P."/>
            <person name="Tunlid A."/>
        </authorList>
    </citation>
    <scope>NUCLEOTIDE SEQUENCE [LARGE SCALE GENOMIC DNA]</scope>
    <source>
        <strain evidence="6 7">CBS 102.39</strain>
    </source>
</reference>
<dbReference type="PANTHER" id="PTHR21576:SF158">
    <property type="entry name" value="RIBOSOMAL RNA-PROCESSING PROTEIN 12-LIKE CONSERVED DOMAIN-CONTAINING PROTEIN"/>
    <property type="match status" value="1"/>
</dbReference>
<evidence type="ECO:0000313" key="7">
    <source>
        <dbReference type="Proteomes" id="UP000521872"/>
    </source>
</evidence>
<name>A0A8H4QS58_9AGAR</name>
<evidence type="ECO:0000256" key="5">
    <source>
        <dbReference type="SAM" id="Phobius"/>
    </source>
</evidence>
<dbReference type="GO" id="GO:0022857">
    <property type="term" value="F:transmembrane transporter activity"/>
    <property type="evidence" value="ECO:0007669"/>
    <property type="project" value="InterPro"/>
</dbReference>
<dbReference type="Gene3D" id="1.20.1250.20">
    <property type="entry name" value="MFS general substrate transporter like domains"/>
    <property type="match status" value="1"/>
</dbReference>
<feature type="transmembrane region" description="Helical" evidence="5">
    <location>
        <begin position="411"/>
        <end position="431"/>
    </location>
</feature>
<keyword evidence="4 5" id="KW-0472">Membrane</keyword>
<comment type="caution">
    <text evidence="6">The sequence shown here is derived from an EMBL/GenBank/DDBJ whole genome shotgun (WGS) entry which is preliminary data.</text>
</comment>
<keyword evidence="2 5" id="KW-0812">Transmembrane</keyword>
<keyword evidence="7" id="KW-1185">Reference proteome</keyword>
<feature type="transmembrane region" description="Helical" evidence="5">
    <location>
        <begin position="350"/>
        <end position="371"/>
    </location>
</feature>
<keyword evidence="3 5" id="KW-1133">Transmembrane helix</keyword>
<feature type="transmembrane region" description="Helical" evidence="5">
    <location>
        <begin position="70"/>
        <end position="88"/>
    </location>
</feature>
<feature type="transmembrane region" description="Helical" evidence="5">
    <location>
        <begin position="146"/>
        <end position="165"/>
    </location>
</feature>
<dbReference type="GO" id="GO:0000329">
    <property type="term" value="C:fungal-type vacuole membrane"/>
    <property type="evidence" value="ECO:0007669"/>
    <property type="project" value="TreeGrafter"/>
</dbReference>
<comment type="subcellular location">
    <subcellularLocation>
        <location evidence="1">Membrane</location>
        <topology evidence="1">Multi-pass membrane protein</topology>
    </subcellularLocation>
</comment>
<evidence type="ECO:0000256" key="4">
    <source>
        <dbReference type="ARBA" id="ARBA00023136"/>
    </source>
</evidence>
<dbReference type="AlphaFoldDB" id="A0A8H4QS58"/>
<dbReference type="InterPro" id="IPR011701">
    <property type="entry name" value="MFS"/>
</dbReference>
<evidence type="ECO:0008006" key="8">
    <source>
        <dbReference type="Google" id="ProtNLM"/>
    </source>
</evidence>
<feature type="transmembrane region" description="Helical" evidence="5">
    <location>
        <begin position="451"/>
        <end position="473"/>
    </location>
</feature>
<evidence type="ECO:0000256" key="2">
    <source>
        <dbReference type="ARBA" id="ARBA00022692"/>
    </source>
</evidence>
<feature type="transmembrane region" description="Helical" evidence="5">
    <location>
        <begin position="177"/>
        <end position="196"/>
    </location>
</feature>
<proteinExistence type="predicted"/>
<evidence type="ECO:0000256" key="3">
    <source>
        <dbReference type="ARBA" id="ARBA00022989"/>
    </source>
</evidence>
<organism evidence="6 7">
    <name type="scientific">Agrocybe pediades</name>
    <dbReference type="NCBI Taxonomy" id="84607"/>
    <lineage>
        <taxon>Eukaryota</taxon>
        <taxon>Fungi</taxon>
        <taxon>Dikarya</taxon>
        <taxon>Basidiomycota</taxon>
        <taxon>Agaricomycotina</taxon>
        <taxon>Agaricomycetes</taxon>
        <taxon>Agaricomycetidae</taxon>
        <taxon>Agaricales</taxon>
        <taxon>Agaricineae</taxon>
        <taxon>Strophariaceae</taxon>
        <taxon>Agrocybe</taxon>
    </lineage>
</organism>
<accession>A0A8H4QS58</accession>
<feature type="transmembrane region" description="Helical" evidence="5">
    <location>
        <begin position="302"/>
        <end position="320"/>
    </location>
</feature>
<evidence type="ECO:0000256" key="1">
    <source>
        <dbReference type="ARBA" id="ARBA00004141"/>
    </source>
</evidence>
<gene>
    <name evidence="6" type="ORF">D9613_002671</name>
</gene>
<feature type="transmembrane region" description="Helical" evidence="5">
    <location>
        <begin position="108"/>
        <end position="134"/>
    </location>
</feature>